<dbReference type="AlphaFoldDB" id="A0A7W7KA34"/>
<dbReference type="EMBL" id="JACHLR010000005">
    <property type="protein sequence ID" value="MBB4858303.1"/>
    <property type="molecule type" value="Genomic_DNA"/>
</dbReference>
<gene>
    <name evidence="3" type="ORF">HNO88_001622</name>
</gene>
<reference evidence="3 4" key="1">
    <citation type="submission" date="2020-08" db="EMBL/GenBank/DDBJ databases">
        <title>Functional genomics of gut bacteria from endangered species of beetles.</title>
        <authorList>
            <person name="Carlos-Shanley C."/>
        </authorList>
    </citation>
    <scope>NUCLEOTIDE SEQUENCE [LARGE SCALE GENOMIC DNA]</scope>
    <source>
        <strain evidence="3 4">S00245</strain>
    </source>
</reference>
<evidence type="ECO:0000313" key="4">
    <source>
        <dbReference type="Proteomes" id="UP000555448"/>
    </source>
</evidence>
<feature type="chain" id="PRO_5030593128" description="TonB-dependent receptor plug domain-containing protein" evidence="1">
    <location>
        <begin position="24"/>
        <end position="700"/>
    </location>
</feature>
<dbReference type="SUPFAM" id="SSF56935">
    <property type="entry name" value="Porins"/>
    <property type="match status" value="1"/>
</dbReference>
<dbReference type="Proteomes" id="UP000555448">
    <property type="component" value="Unassembled WGS sequence"/>
</dbReference>
<evidence type="ECO:0000259" key="2">
    <source>
        <dbReference type="Pfam" id="PF07715"/>
    </source>
</evidence>
<protein>
    <recommendedName>
        <fullName evidence="2">TonB-dependent receptor plug domain-containing protein</fullName>
    </recommendedName>
</protein>
<dbReference type="Pfam" id="PF07715">
    <property type="entry name" value="Plug"/>
    <property type="match status" value="1"/>
</dbReference>
<name>A0A7W7KA34_9SPHN</name>
<dbReference type="Gene3D" id="2.170.130.10">
    <property type="entry name" value="TonB-dependent receptor, plug domain"/>
    <property type="match status" value="1"/>
</dbReference>
<dbReference type="InterPro" id="IPR037066">
    <property type="entry name" value="Plug_dom_sf"/>
</dbReference>
<comment type="caution">
    <text evidence="3">The sequence shown here is derived from an EMBL/GenBank/DDBJ whole genome shotgun (WGS) entry which is preliminary data.</text>
</comment>
<feature type="signal peptide" evidence="1">
    <location>
        <begin position="1"/>
        <end position="23"/>
    </location>
</feature>
<accession>A0A7W7KA34</accession>
<evidence type="ECO:0000256" key="1">
    <source>
        <dbReference type="SAM" id="SignalP"/>
    </source>
</evidence>
<dbReference type="InterPro" id="IPR012910">
    <property type="entry name" value="Plug_dom"/>
</dbReference>
<sequence length="700" mass="77491">MGFRTHAALLATAALTYTLPAVAQDAPPPETATDVPVSASSNASRSVYLPADFQRFAPRNAWDMLIRVPGFSIKESQERRGLGQATGNVLFNGTRPSNKSDDLYTQLTRIPAGTIERIEVLDGATLDIPGLNGQVANVVYKAKGSTGQFEWEPAARAHYADALYTRGNVSVSGSRGTVGYEFSVNNQGAGRSAAGGPTLIRDGLGVVTERRHDVWTSNHDEPKLSARFTWDGPGSSVGHLNGNYQKIWHHYREASDRFDSPVLPDRRRTIRENNDTWNFEISGDYEFALGPGRLKLVGLENRSHEPFSSEVIDTPFGAPASPSGDRFAQVGELEETIARVEYTWKMLGGDWQLSGEAAYNTLDNVATLGTFDPVAGEFVLRPFAEATGGVKEDRYESLLSVGFPLSRTLSVQMVAGGEHSKISQTGPGGITRTFDRPKGSVSLAWKPSTDFDLSVKLERRVLQLDFYDFLARSFLNDNNQNASNTDLRPQQDWSWTAELNKKLGPWGSTKLELIHRSVTDRVDIIPVGESGEAVGNIDKARAWAVVSTSTINFDPIGWKGARLDASIVYQRSSLKDPFTGRRRNWNDFVDQQVELNFRHDIPSSNWAWGSDVTYNHQQAGYRRSQSDRVWEGPVFAALFVENKNVMGLTMRFTVDNLVNARSRRERAIYQGVRDLSPVASTESRNRLIGPIFIFLVKGSF</sequence>
<evidence type="ECO:0000313" key="3">
    <source>
        <dbReference type="EMBL" id="MBB4858303.1"/>
    </source>
</evidence>
<keyword evidence="1" id="KW-0732">Signal</keyword>
<organism evidence="3 4">
    <name type="scientific">Novosphingobium chloroacetimidivorans</name>
    <dbReference type="NCBI Taxonomy" id="1428314"/>
    <lineage>
        <taxon>Bacteria</taxon>
        <taxon>Pseudomonadati</taxon>
        <taxon>Pseudomonadota</taxon>
        <taxon>Alphaproteobacteria</taxon>
        <taxon>Sphingomonadales</taxon>
        <taxon>Sphingomonadaceae</taxon>
        <taxon>Novosphingobium</taxon>
    </lineage>
</organism>
<feature type="domain" description="TonB-dependent receptor plug" evidence="2">
    <location>
        <begin position="41"/>
        <end position="125"/>
    </location>
</feature>
<proteinExistence type="predicted"/>
<keyword evidence="4" id="KW-1185">Reference proteome</keyword>
<dbReference type="RefSeq" id="WP_184243850.1">
    <property type="nucleotide sequence ID" value="NZ_JACHLR010000005.1"/>
</dbReference>